<protein>
    <submittedName>
        <fullName evidence="2">Uncharacterized protein</fullName>
    </submittedName>
</protein>
<dbReference type="Proteomes" id="UP000559256">
    <property type="component" value="Unassembled WGS sequence"/>
</dbReference>
<proteinExistence type="predicted"/>
<gene>
    <name evidence="2" type="ORF">D9758_003431</name>
</gene>
<feature type="region of interest" description="Disordered" evidence="1">
    <location>
        <begin position="1"/>
        <end position="22"/>
    </location>
</feature>
<keyword evidence="3" id="KW-1185">Reference proteome</keyword>
<dbReference type="OrthoDB" id="5569250at2759"/>
<evidence type="ECO:0000256" key="1">
    <source>
        <dbReference type="SAM" id="MobiDB-lite"/>
    </source>
</evidence>
<organism evidence="2 3">
    <name type="scientific">Tetrapyrgos nigripes</name>
    <dbReference type="NCBI Taxonomy" id="182062"/>
    <lineage>
        <taxon>Eukaryota</taxon>
        <taxon>Fungi</taxon>
        <taxon>Dikarya</taxon>
        <taxon>Basidiomycota</taxon>
        <taxon>Agaricomycotina</taxon>
        <taxon>Agaricomycetes</taxon>
        <taxon>Agaricomycetidae</taxon>
        <taxon>Agaricales</taxon>
        <taxon>Marasmiineae</taxon>
        <taxon>Marasmiaceae</taxon>
        <taxon>Tetrapyrgos</taxon>
    </lineage>
</organism>
<sequence>MPFSGRTRLKRAKWRTDTPEERSRAELETHFKICSGNEDGKVVKFISKLNNPPHRHPNGYVEKPDFITLSKSAFDKLTNTPGWHYDRSVGEWKSGTTFSEEEIGQEREYIASAIQARPDNPSMLGILMRRGGFCVHSLHVPVDAIDFRDPQRTI</sequence>
<comment type="caution">
    <text evidence="2">The sequence shown here is derived from an EMBL/GenBank/DDBJ whole genome shotgun (WGS) entry which is preliminary data.</text>
</comment>
<dbReference type="EMBL" id="JAACJM010000007">
    <property type="protein sequence ID" value="KAF5371582.1"/>
    <property type="molecule type" value="Genomic_DNA"/>
</dbReference>
<reference evidence="2 3" key="1">
    <citation type="journal article" date="2020" name="ISME J.">
        <title>Uncovering the hidden diversity of litter-decomposition mechanisms in mushroom-forming fungi.</title>
        <authorList>
            <person name="Floudas D."/>
            <person name="Bentzer J."/>
            <person name="Ahren D."/>
            <person name="Johansson T."/>
            <person name="Persson P."/>
            <person name="Tunlid A."/>
        </authorList>
    </citation>
    <scope>NUCLEOTIDE SEQUENCE [LARGE SCALE GENOMIC DNA]</scope>
    <source>
        <strain evidence="2 3">CBS 291.85</strain>
    </source>
</reference>
<accession>A0A8H5GVB0</accession>
<evidence type="ECO:0000313" key="2">
    <source>
        <dbReference type="EMBL" id="KAF5371582.1"/>
    </source>
</evidence>
<dbReference type="AlphaFoldDB" id="A0A8H5GVB0"/>
<name>A0A8H5GVB0_9AGAR</name>
<evidence type="ECO:0000313" key="3">
    <source>
        <dbReference type="Proteomes" id="UP000559256"/>
    </source>
</evidence>